<dbReference type="Proteomes" id="UP000184440">
    <property type="component" value="Unassembled WGS sequence"/>
</dbReference>
<keyword evidence="1" id="KW-0732">Signal</keyword>
<accession>A0A1M7RLK8</accession>
<evidence type="ECO:0000313" key="3">
    <source>
        <dbReference type="Proteomes" id="UP000184440"/>
    </source>
</evidence>
<protein>
    <submittedName>
        <fullName evidence="2">Uncharacterized protein</fullName>
    </submittedName>
</protein>
<dbReference type="STRING" id="134849.SAMN05443668_12153"/>
<feature type="chain" id="PRO_5012636125" evidence="1">
    <location>
        <begin position="27"/>
        <end position="135"/>
    </location>
</feature>
<gene>
    <name evidence="2" type="ORF">SAMN05443668_12153</name>
</gene>
<dbReference type="EMBL" id="FRCS01000021">
    <property type="protein sequence ID" value="SHN47205.1"/>
    <property type="molecule type" value="Genomic_DNA"/>
</dbReference>
<evidence type="ECO:0000256" key="1">
    <source>
        <dbReference type="SAM" id="SignalP"/>
    </source>
</evidence>
<feature type="signal peptide" evidence="1">
    <location>
        <begin position="1"/>
        <end position="26"/>
    </location>
</feature>
<sequence>MKTLYGLIVALSTVVALVLTGSGANAASSSVGKNNFYGTCDAQAHVSDATTSGKVEVFGGWGCQVNKYFTGTLVCAIWVNGSEKFRTTKDILLASSRDCAVTYPDYSSSDSYVGKVIIKGQGGTNFTLTTGAIRT</sequence>
<reference evidence="2 3" key="1">
    <citation type="submission" date="2016-11" db="EMBL/GenBank/DDBJ databases">
        <authorList>
            <person name="Jaros S."/>
            <person name="Januszkiewicz K."/>
            <person name="Wedrychowicz H."/>
        </authorList>
    </citation>
    <scope>NUCLEOTIDE SEQUENCE [LARGE SCALE GENOMIC DNA]</scope>
    <source>
        <strain evidence="2 3">DSM 46144</strain>
    </source>
</reference>
<evidence type="ECO:0000313" key="2">
    <source>
        <dbReference type="EMBL" id="SHN47205.1"/>
    </source>
</evidence>
<organism evidence="2 3">
    <name type="scientific">Cryptosporangium aurantiacum</name>
    <dbReference type="NCBI Taxonomy" id="134849"/>
    <lineage>
        <taxon>Bacteria</taxon>
        <taxon>Bacillati</taxon>
        <taxon>Actinomycetota</taxon>
        <taxon>Actinomycetes</taxon>
        <taxon>Cryptosporangiales</taxon>
        <taxon>Cryptosporangiaceae</taxon>
        <taxon>Cryptosporangium</taxon>
    </lineage>
</organism>
<dbReference type="RefSeq" id="WP_143175695.1">
    <property type="nucleotide sequence ID" value="NZ_FRCS01000021.1"/>
</dbReference>
<proteinExistence type="predicted"/>
<keyword evidence="3" id="KW-1185">Reference proteome</keyword>
<name>A0A1M7RLK8_9ACTN</name>
<dbReference type="AlphaFoldDB" id="A0A1M7RLK8"/>